<proteinExistence type="predicted"/>
<gene>
    <name evidence="3" type="ORF">AOB60_43085</name>
</gene>
<reference evidence="4" key="1">
    <citation type="submission" date="2015-09" db="EMBL/GenBank/DDBJ databases">
        <authorList>
            <person name="Graham D.E."/>
            <person name="Mahan K.M."/>
            <person name="Klingeman D.M."/>
            <person name="Fida T."/>
            <person name="Giannone R.J."/>
            <person name="Hettich R.L."/>
            <person name="Parry R.J."/>
            <person name="Spain J.C."/>
        </authorList>
    </citation>
    <scope>NUCLEOTIDE SEQUENCE [LARGE SCALE GENOMIC DNA]</scope>
    <source>
        <strain evidence="4">JCM 4701</strain>
    </source>
</reference>
<dbReference type="Pfam" id="PF06054">
    <property type="entry name" value="CoiA_nuc"/>
    <property type="match status" value="1"/>
</dbReference>
<dbReference type="Proteomes" id="UP000236047">
    <property type="component" value="Unassembled WGS sequence"/>
</dbReference>
<dbReference type="InterPro" id="IPR010330">
    <property type="entry name" value="CoiA_nuc"/>
</dbReference>
<sequence length="416" mass="46802">MQFTAEHAEWGRVDITLDDLGCGRSWEEIHRVRGVELVCPECGGQVHARVSKLGTRHLYHRTKPPSCSLANESLEHHLLKLELVTCARAAGFRAELEVAAPTGEWRADVMVLNADGSWLMALEAQLSPITVEDIAARTGLYERDGVAVCWFGLRPRPWVGTVPTLLVQAPEEQGQTWTVTAGLARFSDRPVSWLPVGTGLSDAVAWMLTGRIVPHTPLSSQRVTGKDWGYEWAEGWTRYWNDSWRLWWTTPAYAARDAECARERAEARRRQEAEEKAAARRREEKAKQRAAKNRLYRAFWDRTGLDRQAWRGFRALAELHLDCPLAFGAPDARYGDGRPVYERSGPDGEQWTLIGIACPDPGRLRAWAEELPLLVPSYADLDVLAGRAWAPFQVYVLDPYTGEIDQERVPPASVSP</sequence>
<evidence type="ECO:0000313" key="4">
    <source>
        <dbReference type="Proteomes" id="UP000236047"/>
    </source>
</evidence>
<evidence type="ECO:0000313" key="3">
    <source>
        <dbReference type="EMBL" id="PNE35777.1"/>
    </source>
</evidence>
<evidence type="ECO:0000256" key="1">
    <source>
        <dbReference type="SAM" id="Coils"/>
    </source>
</evidence>
<protein>
    <recommendedName>
        <fullName evidence="2">Competence protein CoiA nuclease-like domain-containing protein</fullName>
    </recommendedName>
</protein>
<evidence type="ECO:0000259" key="2">
    <source>
        <dbReference type="Pfam" id="PF06054"/>
    </source>
</evidence>
<accession>A0A2N8P442</accession>
<keyword evidence="4" id="KW-1185">Reference proteome</keyword>
<comment type="caution">
    <text evidence="3">The sequence shown here is derived from an EMBL/GenBank/DDBJ whole genome shotgun (WGS) entry which is preliminary data.</text>
</comment>
<feature type="domain" description="Competence protein CoiA nuclease-like" evidence="2">
    <location>
        <begin position="72"/>
        <end position="150"/>
    </location>
</feature>
<dbReference type="AlphaFoldDB" id="A0A2N8P442"/>
<name>A0A2N8P442_STRNR</name>
<dbReference type="RefSeq" id="WP_102927046.1">
    <property type="nucleotide sequence ID" value="NZ_LJSN01000007.1"/>
</dbReference>
<organism evidence="3 4">
    <name type="scientific">Streptomyces noursei</name>
    <name type="common">Streptomyces albulus</name>
    <dbReference type="NCBI Taxonomy" id="1971"/>
    <lineage>
        <taxon>Bacteria</taxon>
        <taxon>Bacillati</taxon>
        <taxon>Actinomycetota</taxon>
        <taxon>Actinomycetes</taxon>
        <taxon>Kitasatosporales</taxon>
        <taxon>Streptomycetaceae</taxon>
        <taxon>Streptomyces</taxon>
    </lineage>
</organism>
<keyword evidence="1" id="KW-0175">Coiled coil</keyword>
<dbReference type="EMBL" id="LJSN01000007">
    <property type="protein sequence ID" value="PNE35777.1"/>
    <property type="molecule type" value="Genomic_DNA"/>
</dbReference>
<feature type="coiled-coil region" evidence="1">
    <location>
        <begin position="255"/>
        <end position="289"/>
    </location>
</feature>